<accession>A0ABP3BM48</accession>
<evidence type="ECO:0008006" key="4">
    <source>
        <dbReference type="Google" id="ProtNLM"/>
    </source>
</evidence>
<name>A0ABP3BM48_9BORD</name>
<feature type="region of interest" description="Disordered" evidence="1">
    <location>
        <begin position="1"/>
        <end position="38"/>
    </location>
</feature>
<evidence type="ECO:0000256" key="1">
    <source>
        <dbReference type="SAM" id="MobiDB-lite"/>
    </source>
</evidence>
<proteinExistence type="predicted"/>
<evidence type="ECO:0000313" key="2">
    <source>
        <dbReference type="EMBL" id="EXX96243.1"/>
    </source>
</evidence>
<protein>
    <recommendedName>
        <fullName evidence="4">N-acetyltransferase YedL</fullName>
    </recommendedName>
</protein>
<dbReference type="Proteomes" id="UP000023104">
    <property type="component" value="Unassembled WGS sequence"/>
</dbReference>
<organism evidence="2 3">
    <name type="scientific">Bordetella holmesii 1058</name>
    <dbReference type="NCBI Taxonomy" id="1247648"/>
    <lineage>
        <taxon>Bacteria</taxon>
        <taxon>Pseudomonadati</taxon>
        <taxon>Pseudomonadota</taxon>
        <taxon>Betaproteobacteria</taxon>
        <taxon>Burkholderiales</taxon>
        <taxon>Alcaligenaceae</taxon>
        <taxon>Bordetella</taxon>
    </lineage>
</organism>
<gene>
    <name evidence="2" type="ORF">D559_3688</name>
</gene>
<keyword evidence="3" id="KW-1185">Reference proteome</keyword>
<evidence type="ECO:0000313" key="3">
    <source>
        <dbReference type="Proteomes" id="UP000023104"/>
    </source>
</evidence>
<comment type="caution">
    <text evidence="2">The sequence shown here is derived from an EMBL/GenBank/DDBJ whole genome shotgun (WGS) entry which is preliminary data.</text>
</comment>
<dbReference type="EMBL" id="JDTF01000004">
    <property type="protein sequence ID" value="EXX96243.1"/>
    <property type="molecule type" value="Genomic_DNA"/>
</dbReference>
<feature type="compositionally biased region" description="Basic and acidic residues" evidence="1">
    <location>
        <begin position="24"/>
        <end position="38"/>
    </location>
</feature>
<sequence length="38" mass="4237">MRSRGAGNVGGRPARRAGKGAADMMKDQRMRRLLENQH</sequence>
<reference evidence="2 3" key="1">
    <citation type="submission" date="2014-02" db="EMBL/GenBank/DDBJ databases">
        <title>Whole Genome Sequencing Of Bordetella Holmesii, An Emerging Opportunistic Infection Of Humans.</title>
        <authorList>
            <person name="Tettelin H."/>
            <person name="Hooven T.A."/>
            <person name="Hine E."/>
            <person name="Su Q."/>
            <person name="Huard R.C."/>
            <person name="Della-Latta P."/>
            <person name="Daugherty S.C."/>
            <person name="Agrawal S."/>
            <person name="Sengamalay N."/>
            <person name="Tallon L.J."/>
            <person name="Sadzewicz L."/>
            <person name="Whittier S."/>
            <person name="Fraser C.M."/>
            <person name="Ratner A.J."/>
        </authorList>
    </citation>
    <scope>NUCLEOTIDE SEQUENCE [LARGE SCALE GENOMIC DNA]</scope>
    <source>
        <strain evidence="2 3">1058</strain>
    </source>
</reference>